<evidence type="ECO:0000256" key="1">
    <source>
        <dbReference type="SAM" id="SignalP"/>
    </source>
</evidence>
<evidence type="ECO:0000313" key="2">
    <source>
        <dbReference type="EMBL" id="QNQ08060.1"/>
    </source>
</evidence>
<feature type="chain" id="PRO_5028895473" evidence="1">
    <location>
        <begin position="21"/>
        <end position="110"/>
    </location>
</feature>
<keyword evidence="3" id="KW-1185">Reference proteome</keyword>
<sequence length="110" mass="10703">MKSVVLGAVLALAAAAPVAAQTAPAAAPTTPAAPAAAAAATKFNLDTPIETIAADPAGKAVLDTDLPGVTTHAMYDSFKGMSLNQLQPMSGGAIPPEALVKVGADLAAIK</sequence>
<accession>A0A7H0LEF7</accession>
<dbReference type="EMBL" id="CP061038">
    <property type="protein sequence ID" value="QNQ08060.1"/>
    <property type="molecule type" value="Genomic_DNA"/>
</dbReference>
<proteinExistence type="predicted"/>
<dbReference type="KEGG" id="spap:H3Z74_14880"/>
<dbReference type="RefSeq" id="WP_187760391.1">
    <property type="nucleotide sequence ID" value="NZ_CP061038.1"/>
</dbReference>
<name>A0A7H0LEF7_9SPHN</name>
<protein>
    <submittedName>
        <fullName evidence="2">Uncharacterized protein</fullName>
    </submittedName>
</protein>
<dbReference type="AlphaFoldDB" id="A0A7H0LEF7"/>
<reference evidence="2 3" key="1">
    <citation type="submission" date="2020-09" db="EMBL/GenBank/DDBJ databases">
        <title>Sphingomonas sp., a new species isolated from pork steak.</title>
        <authorList>
            <person name="Heidler von Heilborn D."/>
        </authorList>
    </citation>
    <scope>NUCLEOTIDE SEQUENCE [LARGE SCALE GENOMIC DNA]</scope>
    <source>
        <strain evidence="3">S8-3T</strain>
    </source>
</reference>
<organism evidence="2 3">
    <name type="scientific">Sphingomonas alpina</name>
    <dbReference type="NCBI Taxonomy" id="653931"/>
    <lineage>
        <taxon>Bacteria</taxon>
        <taxon>Pseudomonadati</taxon>
        <taxon>Pseudomonadota</taxon>
        <taxon>Alphaproteobacteria</taxon>
        <taxon>Sphingomonadales</taxon>
        <taxon>Sphingomonadaceae</taxon>
        <taxon>Sphingomonas</taxon>
    </lineage>
</organism>
<gene>
    <name evidence="2" type="ORF">H3Z74_14880</name>
</gene>
<dbReference type="Proteomes" id="UP000516148">
    <property type="component" value="Chromosome"/>
</dbReference>
<evidence type="ECO:0000313" key="3">
    <source>
        <dbReference type="Proteomes" id="UP000516148"/>
    </source>
</evidence>
<feature type="signal peptide" evidence="1">
    <location>
        <begin position="1"/>
        <end position="20"/>
    </location>
</feature>
<keyword evidence="1" id="KW-0732">Signal</keyword>